<accession>A0A854WAZ1</accession>
<dbReference type="RefSeq" id="WP_096633363.1">
    <property type="nucleotide sequence ID" value="NZ_NSGR01000004.1"/>
</dbReference>
<dbReference type="Proteomes" id="UP000217465">
    <property type="component" value="Unassembled WGS sequence"/>
</dbReference>
<protein>
    <submittedName>
        <fullName evidence="1">Uncharacterized protein</fullName>
    </submittedName>
</protein>
<evidence type="ECO:0000313" key="2">
    <source>
        <dbReference type="Proteomes" id="UP000217465"/>
    </source>
</evidence>
<evidence type="ECO:0000313" key="1">
    <source>
        <dbReference type="EMBL" id="PCH13828.1"/>
    </source>
</evidence>
<gene>
    <name evidence="1" type="ORF">A9Y57_00462</name>
</gene>
<name>A0A854WAZ1_9STRE</name>
<dbReference type="EMBL" id="NSGR01000004">
    <property type="protein sequence ID" value="PCH13828.1"/>
    <property type="molecule type" value="Genomic_DNA"/>
</dbReference>
<reference evidence="1 2" key="1">
    <citation type="submission" date="2016-06" db="EMBL/GenBank/DDBJ databases">
        <authorList>
            <person name="Haines A.N."/>
            <person name="Council K.R."/>
        </authorList>
    </citation>
    <scope>NUCLEOTIDE SEQUENCE [LARGE SCALE GENOMIC DNA]</scope>
    <source>
        <strain evidence="1 2">SP158-29</strain>
    </source>
</reference>
<organism evidence="1 2">
    <name type="scientific">Streptococcus parauberis</name>
    <dbReference type="NCBI Taxonomy" id="1348"/>
    <lineage>
        <taxon>Bacteria</taxon>
        <taxon>Bacillati</taxon>
        <taxon>Bacillota</taxon>
        <taxon>Bacilli</taxon>
        <taxon>Lactobacillales</taxon>
        <taxon>Streptococcaceae</taxon>
        <taxon>Streptococcus</taxon>
    </lineage>
</organism>
<sequence length="150" mass="17520">MNEITNYDSIAKQFTETTYEDMSEIDKYKMVEIGQKILSEDNTLNVYLLYKYDDCRKQLFEMIAKSALHFTEITPTEQKIKSLINSLNKHFDNLVKEIIKNTDVNTLSKFLDLIRFNESIPEDKRQGLLRELVMTGIFDDSNKFAEKGGD</sequence>
<comment type="caution">
    <text evidence="1">The sequence shown here is derived from an EMBL/GenBank/DDBJ whole genome shotgun (WGS) entry which is preliminary data.</text>
</comment>
<dbReference type="AlphaFoldDB" id="A0A854WAZ1"/>
<proteinExistence type="predicted"/>